<evidence type="ECO:0000256" key="4">
    <source>
        <dbReference type="ARBA" id="ARBA00023136"/>
    </source>
</evidence>
<feature type="domain" description="Major facilitator superfamily (MFS) profile" evidence="6">
    <location>
        <begin position="12"/>
        <end position="393"/>
    </location>
</feature>
<feature type="transmembrane region" description="Helical" evidence="5">
    <location>
        <begin position="278"/>
        <end position="299"/>
    </location>
</feature>
<feature type="transmembrane region" description="Helical" evidence="5">
    <location>
        <begin position="364"/>
        <end position="386"/>
    </location>
</feature>
<evidence type="ECO:0000313" key="8">
    <source>
        <dbReference type="Proteomes" id="UP001595947"/>
    </source>
</evidence>
<dbReference type="RefSeq" id="WP_378035459.1">
    <property type="nucleotide sequence ID" value="NZ_JBHSIV010000006.1"/>
</dbReference>
<dbReference type="Gene3D" id="1.20.1250.20">
    <property type="entry name" value="MFS general substrate transporter like domains"/>
    <property type="match status" value="2"/>
</dbReference>
<dbReference type="InterPro" id="IPR036259">
    <property type="entry name" value="MFS_trans_sf"/>
</dbReference>
<proteinExistence type="predicted"/>
<dbReference type="Proteomes" id="UP001595947">
    <property type="component" value="Unassembled WGS sequence"/>
</dbReference>
<organism evidence="7 8">
    <name type="scientific">Actinomycetospora atypica</name>
    <dbReference type="NCBI Taxonomy" id="1290095"/>
    <lineage>
        <taxon>Bacteria</taxon>
        <taxon>Bacillati</taxon>
        <taxon>Actinomycetota</taxon>
        <taxon>Actinomycetes</taxon>
        <taxon>Pseudonocardiales</taxon>
        <taxon>Pseudonocardiaceae</taxon>
        <taxon>Actinomycetospora</taxon>
    </lineage>
</organism>
<keyword evidence="2 5" id="KW-0812">Transmembrane</keyword>
<protein>
    <submittedName>
        <fullName evidence="7">MFS transporter</fullName>
    </submittedName>
</protein>
<evidence type="ECO:0000313" key="7">
    <source>
        <dbReference type="EMBL" id="MFC5062111.1"/>
    </source>
</evidence>
<dbReference type="PROSITE" id="PS50850">
    <property type="entry name" value="MFS"/>
    <property type="match status" value="1"/>
</dbReference>
<feature type="transmembrane region" description="Helical" evidence="5">
    <location>
        <begin position="247"/>
        <end position="269"/>
    </location>
</feature>
<dbReference type="Pfam" id="PF07690">
    <property type="entry name" value="MFS_1"/>
    <property type="match status" value="1"/>
</dbReference>
<gene>
    <name evidence="7" type="ORF">ACFPBZ_07835</name>
</gene>
<feature type="transmembrane region" description="Helical" evidence="5">
    <location>
        <begin position="45"/>
        <end position="69"/>
    </location>
</feature>
<dbReference type="InterPro" id="IPR011701">
    <property type="entry name" value="MFS"/>
</dbReference>
<feature type="transmembrane region" description="Helical" evidence="5">
    <location>
        <begin position="139"/>
        <end position="161"/>
    </location>
</feature>
<dbReference type="SUPFAM" id="SSF103473">
    <property type="entry name" value="MFS general substrate transporter"/>
    <property type="match status" value="1"/>
</dbReference>
<feature type="transmembrane region" description="Helical" evidence="5">
    <location>
        <begin position="305"/>
        <end position="327"/>
    </location>
</feature>
<feature type="transmembrane region" description="Helical" evidence="5">
    <location>
        <begin position="167"/>
        <end position="188"/>
    </location>
</feature>
<dbReference type="PANTHER" id="PTHR23523:SF2">
    <property type="entry name" value="2-NITROIMIDAZOLE TRANSPORTER"/>
    <property type="match status" value="1"/>
</dbReference>
<dbReference type="PANTHER" id="PTHR23523">
    <property type="match status" value="1"/>
</dbReference>
<feature type="transmembrane region" description="Helical" evidence="5">
    <location>
        <begin position="339"/>
        <end position="358"/>
    </location>
</feature>
<keyword evidence="8" id="KW-1185">Reference proteome</keyword>
<dbReference type="InterPro" id="IPR020846">
    <property type="entry name" value="MFS_dom"/>
</dbReference>
<accession>A0ABV9YNK0</accession>
<keyword evidence="3 5" id="KW-1133">Transmembrane helix</keyword>
<keyword evidence="4 5" id="KW-0472">Membrane</keyword>
<evidence type="ECO:0000256" key="2">
    <source>
        <dbReference type="ARBA" id="ARBA00022692"/>
    </source>
</evidence>
<evidence type="ECO:0000256" key="3">
    <source>
        <dbReference type="ARBA" id="ARBA00022989"/>
    </source>
</evidence>
<evidence type="ECO:0000259" key="6">
    <source>
        <dbReference type="PROSITE" id="PS50850"/>
    </source>
</evidence>
<dbReference type="InterPro" id="IPR052524">
    <property type="entry name" value="MFS_Cyanate_Porter"/>
</dbReference>
<feature type="transmembrane region" description="Helical" evidence="5">
    <location>
        <begin position="105"/>
        <end position="127"/>
    </location>
</feature>
<evidence type="ECO:0000256" key="5">
    <source>
        <dbReference type="SAM" id="Phobius"/>
    </source>
</evidence>
<feature type="transmembrane region" description="Helical" evidence="5">
    <location>
        <begin position="81"/>
        <end position="99"/>
    </location>
</feature>
<reference evidence="8" key="1">
    <citation type="journal article" date="2019" name="Int. J. Syst. Evol. Microbiol.">
        <title>The Global Catalogue of Microorganisms (GCM) 10K type strain sequencing project: providing services to taxonomists for standard genome sequencing and annotation.</title>
        <authorList>
            <consortium name="The Broad Institute Genomics Platform"/>
            <consortium name="The Broad Institute Genome Sequencing Center for Infectious Disease"/>
            <person name="Wu L."/>
            <person name="Ma J."/>
        </authorList>
    </citation>
    <scope>NUCLEOTIDE SEQUENCE [LARGE SCALE GENOMIC DNA]</scope>
    <source>
        <strain evidence="8">CGMCC 4.7093</strain>
    </source>
</reference>
<feature type="transmembrane region" description="Helical" evidence="5">
    <location>
        <begin position="214"/>
        <end position="235"/>
    </location>
</feature>
<comment type="caution">
    <text evidence="7">The sequence shown here is derived from an EMBL/GenBank/DDBJ whole genome shotgun (WGS) entry which is preliminary data.</text>
</comment>
<sequence>MSPTTAARAGVRPVFVLLAILALGLNLRAALSGYPPLLVQVRTDLGISAAVAGLVQGGAVVLMGVGSFAAPGLTRLMGREWAAAAAMGALALGNLVRGIPATLALVVGSLLIGAGIGVTGVAITGVVRDHLPERAGAATGLYTVAMMAGATVASLTALPFASLLGGWSGSLAVWSLPAALALVVWVPVTRRLARSDSPVAAAVPLPWRNRFARLAVAFQATSSLQFYAWLTWLAPFYEAQGLSVERAAVILSVWNVVQIPAALVIPAVAERHRTWARWAAFCAVCGGLGVAGLLVAPLAPVVGPWPWVVLTSVAVGAGFPLGLAVIAWRTPDGATSASVSALALGVAYVLAGIAPLLMGALIDAAGFSAALWVVVAAVAAQALVVVRLGPRRVTYEALSSRAGRS</sequence>
<dbReference type="EMBL" id="JBHSIV010000006">
    <property type="protein sequence ID" value="MFC5062111.1"/>
    <property type="molecule type" value="Genomic_DNA"/>
</dbReference>
<name>A0ABV9YNK0_9PSEU</name>
<comment type="subcellular location">
    <subcellularLocation>
        <location evidence="1">Cell membrane</location>
        <topology evidence="1">Multi-pass membrane protein</topology>
    </subcellularLocation>
</comment>
<evidence type="ECO:0000256" key="1">
    <source>
        <dbReference type="ARBA" id="ARBA00004651"/>
    </source>
</evidence>